<dbReference type="RefSeq" id="WP_237855696.1">
    <property type="nucleotide sequence ID" value="NZ_JAKLWS010000030.1"/>
</dbReference>
<dbReference type="NCBIfam" id="TIGR01035">
    <property type="entry name" value="hemA"/>
    <property type="match status" value="1"/>
</dbReference>
<dbReference type="Gene3D" id="3.30.460.30">
    <property type="entry name" value="Glutamyl-tRNA reductase, N-terminal domain"/>
    <property type="match status" value="1"/>
</dbReference>
<feature type="active site" description="Nucleophile" evidence="8">
    <location>
        <position position="55"/>
    </location>
</feature>
<accession>A0ABS9KHJ3</accession>
<dbReference type="GO" id="GO:0008883">
    <property type="term" value="F:glutamyl-tRNA reductase activity"/>
    <property type="evidence" value="ECO:0007669"/>
    <property type="project" value="UniProtKB-EC"/>
</dbReference>
<reference evidence="13" key="1">
    <citation type="submission" date="2022-01" db="EMBL/GenBank/DDBJ databases">
        <authorList>
            <person name="Wang Y."/>
        </authorList>
    </citation>
    <scope>NUCLEOTIDE SEQUENCE</scope>
    <source>
        <strain evidence="13">WB101</strain>
    </source>
</reference>
<dbReference type="PIRSF" id="PIRSF000445">
    <property type="entry name" value="4pyrrol_synth_GluRdtase"/>
    <property type="match status" value="1"/>
</dbReference>
<dbReference type="CDD" id="cd05213">
    <property type="entry name" value="NAD_bind_Glutamyl_tRNA_reduct"/>
    <property type="match status" value="1"/>
</dbReference>
<protein>
    <recommendedName>
        <fullName evidence="3 8">Glutamyl-tRNA reductase</fullName>
        <shortName evidence="8">GluTR</shortName>
        <ecNumber evidence="3 8">1.2.1.70</ecNumber>
    </recommendedName>
</protein>
<evidence type="ECO:0000256" key="5">
    <source>
        <dbReference type="ARBA" id="ARBA00023002"/>
    </source>
</evidence>
<dbReference type="InterPro" id="IPR036453">
    <property type="entry name" value="GluRdtase_dimer_dom_sf"/>
</dbReference>
<dbReference type="Pfam" id="PF00745">
    <property type="entry name" value="GlutR_dimer"/>
    <property type="match status" value="1"/>
</dbReference>
<feature type="binding site" evidence="8">
    <location>
        <begin position="115"/>
        <end position="117"/>
    </location>
    <ligand>
        <name>substrate</name>
    </ligand>
</feature>
<dbReference type="InterPro" id="IPR018214">
    <property type="entry name" value="GluRdtase_CS"/>
</dbReference>
<dbReference type="Proteomes" id="UP001165366">
    <property type="component" value="Unassembled WGS sequence"/>
</dbReference>
<reference evidence="13" key="2">
    <citation type="submission" date="2024-05" db="EMBL/GenBank/DDBJ databases">
        <title>Rhodohalobacter halophilus gen. nov., sp. nov., a moderately halophilic member of the family Balneolaceae.</title>
        <authorList>
            <person name="Xia J."/>
        </authorList>
    </citation>
    <scope>NUCLEOTIDE SEQUENCE</scope>
    <source>
        <strain evidence="13">WB101</strain>
    </source>
</reference>
<dbReference type="Pfam" id="PF05201">
    <property type="entry name" value="GlutR_N"/>
    <property type="match status" value="1"/>
</dbReference>
<dbReference type="InterPro" id="IPR036343">
    <property type="entry name" value="GluRdtase_N_sf"/>
</dbReference>
<comment type="function">
    <text evidence="8">Catalyzes the NADPH-dependent reduction of glutamyl-tRNA(Glu) to glutamate 1-semialdehyde (GSA).</text>
</comment>
<dbReference type="SUPFAM" id="SSF69075">
    <property type="entry name" value="Glutamyl tRNA-reductase dimerization domain"/>
    <property type="match status" value="1"/>
</dbReference>
<dbReference type="InterPro" id="IPR015895">
    <property type="entry name" value="4pyrrol_synth_GluRdtase_N"/>
</dbReference>
<evidence type="ECO:0000256" key="4">
    <source>
        <dbReference type="ARBA" id="ARBA00022857"/>
    </source>
</evidence>
<keyword evidence="6 8" id="KW-0627">Porphyrin biosynthesis</keyword>
<feature type="binding site" evidence="8">
    <location>
        <begin position="190"/>
        <end position="195"/>
    </location>
    <ligand>
        <name>NADP(+)</name>
        <dbReference type="ChEBI" id="CHEBI:58349"/>
    </ligand>
</feature>
<dbReference type="EMBL" id="JAKLWS010000030">
    <property type="protein sequence ID" value="MCG2590322.1"/>
    <property type="molecule type" value="Genomic_DNA"/>
</dbReference>
<comment type="catalytic activity">
    <reaction evidence="7 8 9">
        <text>(S)-4-amino-5-oxopentanoate + tRNA(Glu) + NADP(+) = L-glutamyl-tRNA(Glu) + NADPH + H(+)</text>
        <dbReference type="Rhea" id="RHEA:12344"/>
        <dbReference type="Rhea" id="RHEA-COMP:9663"/>
        <dbReference type="Rhea" id="RHEA-COMP:9680"/>
        <dbReference type="ChEBI" id="CHEBI:15378"/>
        <dbReference type="ChEBI" id="CHEBI:57501"/>
        <dbReference type="ChEBI" id="CHEBI:57783"/>
        <dbReference type="ChEBI" id="CHEBI:58349"/>
        <dbReference type="ChEBI" id="CHEBI:78442"/>
        <dbReference type="ChEBI" id="CHEBI:78520"/>
        <dbReference type="EC" id="1.2.1.70"/>
    </reaction>
</comment>
<feature type="domain" description="Glutamyl-tRNA reductase N-terminal" evidence="12">
    <location>
        <begin position="12"/>
        <end position="157"/>
    </location>
</feature>
<dbReference type="HAMAP" id="MF_00087">
    <property type="entry name" value="Glu_tRNA_reductase"/>
    <property type="match status" value="1"/>
</dbReference>
<comment type="similarity">
    <text evidence="2 8 9">Belongs to the glutamyl-tRNA reductase family.</text>
</comment>
<evidence type="ECO:0000256" key="2">
    <source>
        <dbReference type="ARBA" id="ARBA00005916"/>
    </source>
</evidence>
<comment type="pathway">
    <text evidence="1 8 9">Porphyrin-containing compound metabolism; protoporphyrin-IX biosynthesis; 5-aminolevulinate from L-glutamyl-tRNA(Glu): step 1/2.</text>
</comment>
<comment type="caution">
    <text evidence="13">The sequence shown here is derived from an EMBL/GenBank/DDBJ whole genome shotgun (WGS) entry which is preliminary data.</text>
</comment>
<name>A0ABS9KHJ3_9BACT</name>
<dbReference type="EC" id="1.2.1.70" evidence="3 8"/>
<dbReference type="InterPro" id="IPR000343">
    <property type="entry name" value="4pyrrol_synth_GluRdtase"/>
</dbReference>
<organism evidence="13 14">
    <name type="scientific">Rhodohalobacter sulfatireducens</name>
    <dbReference type="NCBI Taxonomy" id="2911366"/>
    <lineage>
        <taxon>Bacteria</taxon>
        <taxon>Pseudomonadati</taxon>
        <taxon>Balneolota</taxon>
        <taxon>Balneolia</taxon>
        <taxon>Balneolales</taxon>
        <taxon>Balneolaceae</taxon>
        <taxon>Rhodohalobacter</taxon>
    </lineage>
</organism>
<dbReference type="PROSITE" id="PS00747">
    <property type="entry name" value="GLUTR"/>
    <property type="match status" value="1"/>
</dbReference>
<comment type="subunit">
    <text evidence="8">Homodimer.</text>
</comment>
<keyword evidence="14" id="KW-1185">Reference proteome</keyword>
<feature type="domain" description="Quinate/shikimate 5-dehydrogenase/glutamyl-tRNA reductase" evidence="11">
    <location>
        <begin position="173"/>
        <end position="304"/>
    </location>
</feature>
<evidence type="ECO:0000256" key="9">
    <source>
        <dbReference type="RuleBase" id="RU000584"/>
    </source>
</evidence>
<dbReference type="Pfam" id="PF01488">
    <property type="entry name" value="Shikimate_DH"/>
    <property type="match status" value="1"/>
</dbReference>
<evidence type="ECO:0000256" key="7">
    <source>
        <dbReference type="ARBA" id="ARBA00047464"/>
    </source>
</evidence>
<feature type="site" description="Important for activity" evidence="8">
    <location>
        <position position="100"/>
    </location>
</feature>
<dbReference type="PANTHER" id="PTHR43013:SF1">
    <property type="entry name" value="GLUTAMYL-TRNA REDUCTASE"/>
    <property type="match status" value="1"/>
</dbReference>
<gene>
    <name evidence="8 13" type="primary">hemA</name>
    <name evidence="13" type="ORF">L6773_17225</name>
</gene>
<evidence type="ECO:0000256" key="1">
    <source>
        <dbReference type="ARBA" id="ARBA00005059"/>
    </source>
</evidence>
<evidence type="ECO:0000256" key="8">
    <source>
        <dbReference type="HAMAP-Rule" id="MF_00087"/>
    </source>
</evidence>
<evidence type="ECO:0000313" key="13">
    <source>
        <dbReference type="EMBL" id="MCG2590322.1"/>
    </source>
</evidence>
<keyword evidence="4 8" id="KW-0521">NADP</keyword>
<evidence type="ECO:0000259" key="11">
    <source>
        <dbReference type="Pfam" id="PF01488"/>
    </source>
</evidence>
<dbReference type="InterPro" id="IPR015896">
    <property type="entry name" value="4pyrrol_synth_GluRdtase_dimer"/>
</dbReference>
<evidence type="ECO:0000256" key="6">
    <source>
        <dbReference type="ARBA" id="ARBA00023244"/>
    </source>
</evidence>
<proteinExistence type="inferred from homology"/>
<evidence type="ECO:0000313" key="14">
    <source>
        <dbReference type="Proteomes" id="UP001165366"/>
    </source>
</evidence>
<dbReference type="SUPFAM" id="SSF51735">
    <property type="entry name" value="NAD(P)-binding Rossmann-fold domains"/>
    <property type="match status" value="1"/>
</dbReference>
<dbReference type="InterPro" id="IPR006151">
    <property type="entry name" value="Shikm_DH/Glu-tRNA_Rdtase"/>
</dbReference>
<feature type="domain" description="Tetrapyrrole biosynthesis glutamyl-tRNA reductase dimerisation" evidence="10">
    <location>
        <begin position="321"/>
        <end position="412"/>
    </location>
</feature>
<comment type="domain">
    <text evidence="8">Possesses an unusual extended V-shaped dimeric structure with each monomer consisting of three distinct domains arranged along a curved 'spinal' alpha-helix. The N-terminal catalytic domain specifically recognizes the glutamate moiety of the substrate. The second domain is the NADPH-binding domain, and the third C-terminal domain is responsible for dimerization.</text>
</comment>
<feature type="binding site" evidence="8">
    <location>
        <position position="110"/>
    </location>
    <ligand>
        <name>substrate</name>
    </ligand>
</feature>
<feature type="binding site" evidence="8">
    <location>
        <position position="121"/>
    </location>
    <ligand>
        <name>substrate</name>
    </ligand>
</feature>
<evidence type="ECO:0000259" key="12">
    <source>
        <dbReference type="Pfam" id="PF05201"/>
    </source>
</evidence>
<dbReference type="InterPro" id="IPR036291">
    <property type="entry name" value="NAD(P)-bd_dom_sf"/>
</dbReference>
<evidence type="ECO:0000256" key="3">
    <source>
        <dbReference type="ARBA" id="ARBA00012970"/>
    </source>
</evidence>
<feature type="binding site" evidence="8">
    <location>
        <begin position="54"/>
        <end position="57"/>
    </location>
    <ligand>
        <name>substrate</name>
    </ligand>
</feature>
<dbReference type="PANTHER" id="PTHR43013">
    <property type="entry name" value="GLUTAMYL-TRNA REDUCTASE"/>
    <property type="match status" value="1"/>
</dbReference>
<keyword evidence="5 8" id="KW-0560">Oxidoreductase</keyword>
<dbReference type="SUPFAM" id="SSF69742">
    <property type="entry name" value="Glutamyl tRNA-reductase catalytic, N-terminal domain"/>
    <property type="match status" value="1"/>
</dbReference>
<comment type="miscellaneous">
    <text evidence="8">During catalysis, the active site Cys acts as a nucleophile attacking the alpha-carbonyl group of tRNA-bound glutamate with the formation of a thioester intermediate between enzyme and glutamate, and the concomitant release of tRNA(Glu). The thioester intermediate is finally reduced by direct hydride transfer from NADPH, to form the product GSA.</text>
</comment>
<dbReference type="Gene3D" id="3.40.50.720">
    <property type="entry name" value="NAD(P)-binding Rossmann-like Domain"/>
    <property type="match status" value="1"/>
</dbReference>
<sequence>MVHPTVQDFIAIGINHWDAPVEIREKFSLADEKKELMLHGARREGIESMFIVSTCNRTEVFAQNATANELIRLLTTYSYGNLDEFHKYGFELEGERAIQHLFKVATGLDSQILGDLQIVKQVKEGYEYSASQDMISGELHRLIQHIFRAHKRSRNETSLGQGAATVAYAAVKFATRTFDNLTDKNILLVGTGKIGKVTCKNLVNLGAGKLTLINRTRDRAEFIAEKFNLEVADMENLAEQIADSDLVIVATGASDPVIKMEHMKPSIGQRKFKVMLDLSVPRNIDPEVSSLDFVDVANMDMLSDVTDEAYKKREEEIPLVKNIIEDELSNYKLWLDEQRVVPTIKALTQKFDNIREDELDFFKNKIVTDDFDKVENLTRRIVNKLAAYSIEHLRNHHQSDEVSEMVKEMFKLEAKNGHE</sequence>
<evidence type="ECO:0000259" key="10">
    <source>
        <dbReference type="Pfam" id="PF00745"/>
    </source>
</evidence>